<gene>
    <name evidence="1" type="ORF">D0T11_04930</name>
</gene>
<organism evidence="1 2">
    <name type="scientific">Hymenobacter rubripertinctus</name>
    <dbReference type="NCBI Taxonomy" id="2029981"/>
    <lineage>
        <taxon>Bacteria</taxon>
        <taxon>Pseudomonadati</taxon>
        <taxon>Bacteroidota</taxon>
        <taxon>Cytophagia</taxon>
        <taxon>Cytophagales</taxon>
        <taxon>Hymenobacteraceae</taxon>
        <taxon>Hymenobacter</taxon>
    </lineage>
</organism>
<dbReference type="EMBL" id="QYCN01000005">
    <property type="protein sequence ID" value="RIY12359.1"/>
    <property type="molecule type" value="Genomic_DNA"/>
</dbReference>
<name>A0A418R4U8_9BACT</name>
<proteinExistence type="predicted"/>
<evidence type="ECO:0000313" key="2">
    <source>
        <dbReference type="Proteomes" id="UP000284250"/>
    </source>
</evidence>
<dbReference type="AlphaFoldDB" id="A0A418R4U8"/>
<keyword evidence="2" id="KW-1185">Reference proteome</keyword>
<comment type="caution">
    <text evidence="1">The sequence shown here is derived from an EMBL/GenBank/DDBJ whole genome shotgun (WGS) entry which is preliminary data.</text>
</comment>
<reference evidence="1 2" key="2">
    <citation type="submission" date="2019-01" db="EMBL/GenBank/DDBJ databases">
        <title>Hymenobacter humicola sp. nov., isolated from soils in Antarctica.</title>
        <authorList>
            <person name="Sedlacek I."/>
            <person name="Holochova P."/>
            <person name="Kralova S."/>
            <person name="Pantucek R."/>
            <person name="Stankova E."/>
            <person name="Vrbovska V."/>
            <person name="Kristofova L."/>
            <person name="Svec P."/>
            <person name="Busse H.-J."/>
        </authorList>
    </citation>
    <scope>NUCLEOTIDE SEQUENCE [LARGE SCALE GENOMIC DNA]</scope>
    <source>
        <strain evidence="1 2">CCM 8852</strain>
    </source>
</reference>
<reference evidence="1 2" key="1">
    <citation type="submission" date="2018-09" db="EMBL/GenBank/DDBJ databases">
        <authorList>
            <person name="Zeman M."/>
            <person name="Pardy F."/>
        </authorList>
    </citation>
    <scope>NUCLEOTIDE SEQUENCE [LARGE SCALE GENOMIC DNA]</scope>
    <source>
        <strain evidence="1 2">CCM 8852</strain>
    </source>
</reference>
<dbReference type="Proteomes" id="UP000284250">
    <property type="component" value="Unassembled WGS sequence"/>
</dbReference>
<dbReference type="Gene3D" id="1.10.1070.20">
    <property type="match status" value="2"/>
</dbReference>
<evidence type="ECO:0008006" key="3">
    <source>
        <dbReference type="Google" id="ProtNLM"/>
    </source>
</evidence>
<sequence length="291" mass="33467">MLTAKQTLLEGFPFLTAVERDFLPDSDNTSKKLYDFQLIERALKAHGLERFLPNLVDVVVFDAIIGNSDRHQENWGFIFQRDELNRQFNSQQVRKLESAAVMPIPSPNWRNQLMGNLKDDSMGFKKLINRIRSVMLGSIQVSIAANDHVATSLANPPPTFFTPIFDSGSSLGRELPNDKIEQMLRDSMQFDSYIRRGKSEIHWSNRKISHGALIAELVSLYGDTIRNRVSSVQELYKPDQIASLLASTDEFIPHGKEFDHYRLTNARQEFMLRIISTRMDSLFKDFSRIRI</sequence>
<evidence type="ECO:0000313" key="1">
    <source>
        <dbReference type="EMBL" id="RIY12359.1"/>
    </source>
</evidence>
<protein>
    <recommendedName>
        <fullName evidence="3">HipA-like C-terminal domain-containing protein</fullName>
    </recommendedName>
</protein>
<accession>A0A418R4U8</accession>